<keyword evidence="3" id="KW-1185">Reference proteome</keyword>
<dbReference type="Pfam" id="PF08808">
    <property type="entry name" value="RES"/>
    <property type="match status" value="1"/>
</dbReference>
<organism evidence="2 3">
    <name type="scientific">Pseudothauera lacus</name>
    <dbReference type="NCBI Taxonomy" id="2136175"/>
    <lineage>
        <taxon>Bacteria</taxon>
        <taxon>Pseudomonadati</taxon>
        <taxon>Pseudomonadota</taxon>
        <taxon>Betaproteobacteria</taxon>
        <taxon>Rhodocyclales</taxon>
        <taxon>Zoogloeaceae</taxon>
        <taxon>Pseudothauera</taxon>
    </lineage>
</organism>
<comment type="caution">
    <text evidence="2">The sequence shown here is derived from an EMBL/GenBank/DDBJ whole genome shotgun (WGS) entry which is preliminary data.</text>
</comment>
<sequence>MPRAWRGVETQYLAASLALVDDAAEQALLEALLEDSKPPLPADGAGKPYLLATPFRYAPAHDSRFRRAASALGGLWYGAATLAAACAEVAYWRMRFVADSSGLNAVGARTVSAEHTFFHARVHGRAIDLMSPPWNTLAAHWRHPSDYTHTHALAEAVRTHYPAIDWIRYESARCPGTACAAVFNPGALYGSDKSLRASYQRWLSKASANSVTMISLDDPGRAFQWTR</sequence>
<dbReference type="InterPro" id="IPR014914">
    <property type="entry name" value="RES_dom"/>
</dbReference>
<name>A0A2T4IC69_9RHOO</name>
<gene>
    <name evidence="2" type="ORF">C8261_15220</name>
</gene>
<evidence type="ECO:0000259" key="1">
    <source>
        <dbReference type="SMART" id="SM00953"/>
    </source>
</evidence>
<dbReference type="Proteomes" id="UP000241193">
    <property type="component" value="Unassembled WGS sequence"/>
</dbReference>
<dbReference type="SMART" id="SM00953">
    <property type="entry name" value="RES"/>
    <property type="match status" value="1"/>
</dbReference>
<reference evidence="2 3" key="2">
    <citation type="submission" date="2018-04" db="EMBL/GenBank/DDBJ databases">
        <title>Thauera lacus sp. nov., isolated from an saline lake in Inner Mongolia, China.</title>
        <authorList>
            <person name="Liang Q.-Y."/>
        </authorList>
    </citation>
    <scope>NUCLEOTIDE SEQUENCE [LARGE SCALE GENOMIC DNA]</scope>
    <source>
        <strain evidence="2 3">D20</strain>
    </source>
</reference>
<dbReference type="EMBL" id="PZKC01000014">
    <property type="protein sequence ID" value="PTD95374.1"/>
    <property type="molecule type" value="Genomic_DNA"/>
</dbReference>
<feature type="domain" description="RES" evidence="1">
    <location>
        <begin position="54"/>
        <end position="194"/>
    </location>
</feature>
<evidence type="ECO:0000313" key="2">
    <source>
        <dbReference type="EMBL" id="PTD95374.1"/>
    </source>
</evidence>
<evidence type="ECO:0000313" key="3">
    <source>
        <dbReference type="Proteomes" id="UP000241193"/>
    </source>
</evidence>
<proteinExistence type="predicted"/>
<dbReference type="AlphaFoldDB" id="A0A2T4IC69"/>
<dbReference type="OrthoDB" id="9799238at2"/>
<accession>A0A2T4IC69</accession>
<reference evidence="2 3" key="1">
    <citation type="submission" date="2018-03" db="EMBL/GenBank/DDBJ databases">
        <authorList>
            <person name="Keele B.F."/>
        </authorList>
    </citation>
    <scope>NUCLEOTIDE SEQUENCE [LARGE SCALE GENOMIC DNA]</scope>
    <source>
        <strain evidence="2 3">D20</strain>
    </source>
</reference>
<protein>
    <submittedName>
        <fullName evidence="2">RES domain-containing protein</fullName>
    </submittedName>
</protein>